<sequence>MSQPRSNFAHLARVQKDLAVLGAAAERYFVDDPNTSLLKLRQFGELMAQQVAARVGVYSEGEDNQAALLSRLRGAGWLPGDSADLFHWLRKAGNAANHQFSGDHRAALQGLKVATQLGFWFQRSFVNADFKGGAFVPPEAPVDESAALKGELAQLQEKYEAQAGQVATAQQLAAQAKEEAKLWESLAVDGSQTVEALEAKLAQLQAESAAQLATLQAHAVEQPKAMLLKLQTQVDKAASKIYLDEKATRELIDQQLRDAGWEADSVALRYSAGTRPEPNRYLAIAEWPTQSGPADYALFIGAECVAVVEAKRNAKNVSSAIDQAKRYSKDALDDAKVPLAAQWSHFRVPLVFATNGRPFQQQFAEVSGIWFCDLRRTTNLRKPLNGWYTPGGIRELLKQDIDGAEKKLDDIGFQFGFPLRDYQRRAIVATEDAIKEGKQSVLLAMATGTGKTKTCIALVYRLLRAQRFRRILFLVDRSALGEQAANAFKETQMESLQRFVEVFGIKEIDEQQPDPETKVHIATVQGLVQRVLYSDDGGLPVDSYDCIVVDECHRGYLLDREMSDVEVEFRDQADYISKYRRVLDHFDAVKIGLTATPALHTTEIFGLPVFVYSYREAVLDGHLIDHDPALRIRTALSESGINYKAGDDVQVYDADTQQIDLFKTPDDLNFEVAQFNRKVITEPFNRTVCEALVDYLDPAGPGKTLIFCATDVHADMVVRLLKDAFRAKGIEVDDDAVLKITGASDKPLQLIRRYRNESLPAIAVTVDLLTTGIDVPSISNLVFLRRVNSRILYEQMLGRATRRCDEIGKEVFRIFDAVDLYATLESVNSMKPVVQNPNIGFAQLVKEIVDHPDEPIAERAREQLLAKWQRKTRHLSESQTEALKHAGCDPQDFGQFLKNTDIKKLAEWWASNVGLGETLDRKRGMPTDPLVISSHDDSLIDVSPIYGKPEDYLERFTEFVKENSNTLPALMAVVQRPRELTRRDLRELVVALDRAGFNENSLTHAWAQKSNHEIAARVLGFVRQAALGDPLIPFEQRVDAAVQQVSLLRKLSPVQQDWLKRLAKQIKANIVLDDVSINEGPFGQQGGFKRLNQVFDQQLNDVLADMNEAIWQKAANQ</sequence>
<dbReference type="GO" id="GO:0009307">
    <property type="term" value="P:DNA restriction-modification system"/>
    <property type="evidence" value="ECO:0007669"/>
    <property type="project" value="UniProtKB-KW"/>
</dbReference>
<feature type="coiled-coil region" evidence="1">
    <location>
        <begin position="145"/>
        <end position="214"/>
    </location>
</feature>
<dbReference type="InterPro" id="IPR050742">
    <property type="entry name" value="Helicase_Restrict-Modif_Enz"/>
</dbReference>
<evidence type="ECO:0000313" key="5">
    <source>
        <dbReference type="Proteomes" id="UP000494322"/>
    </source>
</evidence>
<dbReference type="Gene3D" id="3.90.1570.30">
    <property type="match status" value="1"/>
</dbReference>
<dbReference type="Pfam" id="PF04313">
    <property type="entry name" value="HSDR_N"/>
    <property type="match status" value="1"/>
</dbReference>
<reference evidence="4 5" key="1">
    <citation type="submission" date="2020-04" db="EMBL/GenBank/DDBJ databases">
        <authorList>
            <person name="Depoorter E."/>
        </authorList>
    </citation>
    <scope>NUCLEOTIDE SEQUENCE [LARGE SCALE GENOMIC DNA]</scope>
    <source>
        <strain evidence="4 5">BCC0132</strain>
    </source>
</reference>
<dbReference type="PANTHER" id="PTHR47396">
    <property type="entry name" value="TYPE I RESTRICTION ENZYME ECOKI R PROTEIN"/>
    <property type="match status" value="1"/>
</dbReference>
<feature type="domain" description="Helicase ATP-binding" evidence="2">
    <location>
        <begin position="432"/>
        <end position="615"/>
    </location>
</feature>
<dbReference type="NCBIfam" id="NF008521">
    <property type="entry name" value="PRK11448.1"/>
    <property type="match status" value="1"/>
</dbReference>
<evidence type="ECO:0000259" key="2">
    <source>
        <dbReference type="PROSITE" id="PS51192"/>
    </source>
</evidence>
<feature type="domain" description="Helicase C-terminal" evidence="3">
    <location>
        <begin position="691"/>
        <end position="856"/>
    </location>
</feature>
<proteinExistence type="predicted"/>
<dbReference type="GO" id="GO:0005524">
    <property type="term" value="F:ATP binding"/>
    <property type="evidence" value="ECO:0007669"/>
    <property type="project" value="UniProtKB-KW"/>
</dbReference>
<dbReference type="GO" id="GO:0009035">
    <property type="term" value="F:type I site-specific deoxyribonuclease activity"/>
    <property type="evidence" value="ECO:0007669"/>
    <property type="project" value="UniProtKB-EC"/>
</dbReference>
<dbReference type="GO" id="GO:0005829">
    <property type="term" value="C:cytosol"/>
    <property type="evidence" value="ECO:0007669"/>
    <property type="project" value="TreeGrafter"/>
</dbReference>
<dbReference type="InterPro" id="IPR014001">
    <property type="entry name" value="Helicase_ATP-bd"/>
</dbReference>
<dbReference type="PROSITE" id="PS51194">
    <property type="entry name" value="HELICASE_CTER"/>
    <property type="match status" value="1"/>
</dbReference>
<dbReference type="Pfam" id="PF04851">
    <property type="entry name" value="ResIII"/>
    <property type="match status" value="1"/>
</dbReference>
<dbReference type="RefSeq" id="WP_175240819.1">
    <property type="nucleotide sequence ID" value="NZ_CABWIK020000073.1"/>
</dbReference>
<gene>
    <name evidence="4" type="ORF">BCO9919_06790</name>
</gene>
<dbReference type="InterPro" id="IPR027417">
    <property type="entry name" value="P-loop_NTPase"/>
</dbReference>
<dbReference type="PROSITE" id="PS51192">
    <property type="entry name" value="HELICASE_ATP_BIND_1"/>
    <property type="match status" value="1"/>
</dbReference>
<dbReference type="InterPro" id="IPR006935">
    <property type="entry name" value="Helicase/UvrB_N"/>
</dbReference>
<organism evidence="4 5">
    <name type="scientific">Burkholderia cenocepacia</name>
    <dbReference type="NCBI Taxonomy" id="95486"/>
    <lineage>
        <taxon>Bacteria</taxon>
        <taxon>Pseudomonadati</taxon>
        <taxon>Pseudomonadota</taxon>
        <taxon>Betaproteobacteria</taxon>
        <taxon>Burkholderiales</taxon>
        <taxon>Burkholderiaceae</taxon>
        <taxon>Burkholderia</taxon>
        <taxon>Burkholderia cepacia complex</taxon>
    </lineage>
</organism>
<dbReference type="Pfam" id="PF00271">
    <property type="entry name" value="Helicase_C"/>
    <property type="match status" value="1"/>
</dbReference>
<dbReference type="InterPro" id="IPR001650">
    <property type="entry name" value="Helicase_C-like"/>
</dbReference>
<dbReference type="CDD" id="cd18032">
    <property type="entry name" value="DEXHc_RE_I_III_res"/>
    <property type="match status" value="1"/>
</dbReference>
<dbReference type="AlphaFoldDB" id="A0A6J5JVC8"/>
<dbReference type="SMART" id="SM00487">
    <property type="entry name" value="DEXDc"/>
    <property type="match status" value="1"/>
</dbReference>
<accession>A0A6J5JVC8</accession>
<evidence type="ECO:0000313" key="4">
    <source>
        <dbReference type="EMBL" id="CAB3975420.1"/>
    </source>
</evidence>
<dbReference type="CDD" id="cd18799">
    <property type="entry name" value="SF2_C_EcoAI-like"/>
    <property type="match status" value="1"/>
</dbReference>
<dbReference type="Proteomes" id="UP000494322">
    <property type="component" value="Unassembled WGS sequence"/>
</dbReference>
<dbReference type="EMBL" id="CABWIK020000073">
    <property type="protein sequence ID" value="CAB3975420.1"/>
    <property type="molecule type" value="Genomic_DNA"/>
</dbReference>
<dbReference type="InterPro" id="IPR007409">
    <property type="entry name" value="Restrct_endonuc_type1_HsdR_N"/>
</dbReference>
<dbReference type="SUPFAM" id="SSF52540">
    <property type="entry name" value="P-loop containing nucleoside triphosphate hydrolases"/>
    <property type="match status" value="1"/>
</dbReference>
<dbReference type="GO" id="GO:0003677">
    <property type="term" value="F:DNA binding"/>
    <property type="evidence" value="ECO:0007669"/>
    <property type="project" value="UniProtKB-KW"/>
</dbReference>
<dbReference type="PANTHER" id="PTHR47396:SF1">
    <property type="entry name" value="ATP-DEPENDENT HELICASE IRC3-RELATED"/>
    <property type="match status" value="1"/>
</dbReference>
<protein>
    <submittedName>
        <fullName evidence="4">EcoEI R domain-containing protein</fullName>
    </submittedName>
</protein>
<evidence type="ECO:0000259" key="3">
    <source>
        <dbReference type="PROSITE" id="PS51194"/>
    </source>
</evidence>
<name>A0A6J5JVC8_9BURK</name>
<dbReference type="InterPro" id="IPR013670">
    <property type="entry name" value="EcoEI_R_C_dom"/>
</dbReference>
<keyword evidence="1" id="KW-0175">Coiled coil</keyword>
<dbReference type="Gene3D" id="3.40.50.300">
    <property type="entry name" value="P-loop containing nucleotide triphosphate hydrolases"/>
    <property type="match status" value="2"/>
</dbReference>
<dbReference type="Pfam" id="PF08463">
    <property type="entry name" value="EcoEI_R_C"/>
    <property type="match status" value="1"/>
</dbReference>
<evidence type="ECO:0000256" key="1">
    <source>
        <dbReference type="SAM" id="Coils"/>
    </source>
</evidence>